<evidence type="ECO:0000313" key="3">
    <source>
        <dbReference type="Proteomes" id="UP000243723"/>
    </source>
</evidence>
<dbReference type="EMBL" id="NHZQ01000121">
    <property type="protein sequence ID" value="PSK51626.1"/>
    <property type="molecule type" value="Genomic_DNA"/>
</dbReference>
<feature type="region of interest" description="Disordered" evidence="1">
    <location>
        <begin position="88"/>
        <end position="232"/>
    </location>
</feature>
<feature type="compositionally biased region" description="Polar residues" evidence="1">
    <location>
        <begin position="321"/>
        <end position="330"/>
    </location>
</feature>
<sequence>MTAAVESWDDDVDFQGDLFAHSVSTVQTSLSSRLSVNSESNTGEEDWQVQVTPNDDNSTSHAIQSAKRAGVPIPANVPASALMGGSIKRLGKKNSRQKLDDGWGDDLDIPMGGGGLTLKPRKIEPPPTIHDNDEEHDDFDEFEGSLGIRFAGTNKPSNRSTSTSAMSPSLGSQTAESDDDFNGLELPGGDVDLQSLLRKRQAADAAKNTEPPTTIEQPKAQPAPKEPKFLQESDNFFDDLEVGGGDAFDPKKLTLHKNIKQKPSKSNLATPARAPTTTITFTDRLTERPAATRIPRPVPGKPTQSRLETVMEPGATQITRPRLQPTTTGAQLLRSKRSMPVMKSNYNLNSKPSIPFLPAGSSAQSHHVAAKSSAHHLRRDSDPHRGVSPPPRSFSRLSNAYVPDTPSRSSRRLDFAPKDLLREAAAKRTLTKPHKKRVFGDGSELEVFDDLPTSATKESKFLKQPSTRTAPKTLRNIPSRLDLREHGTGARSALTDRMSTPLPGPQTPRSPLKVFQETSNTPRYLRDTAASRIARESRLANVPRPRSEGPLMPVSTNWKAQIAARSPHTSPSAARNKGRRIQPGLIKPGDANVVKSEKGMIFNPSTHRWEGNENTLNIFDFPPPLPTPTPLTHQRSHSYLGHHDHPAPVPSPPRPALIAPMSANSTQNIQVVGGMVFDPVRMCWLKVKNDQQPHRTPSAKASPQIDEDDEDPFAGIDDLKESAPSGPPAGAGASVGPSQGGGLANDEWLVGEEFDLGPEFIRRQKEEEIAWRRRCESWFSGFDDGPRMETPAWRWRIREIAGAPR</sequence>
<dbReference type="GO" id="GO:0005096">
    <property type="term" value="F:GTPase activator activity"/>
    <property type="evidence" value="ECO:0007669"/>
    <property type="project" value="InterPro"/>
</dbReference>
<feature type="region of interest" description="Disordered" evidence="1">
    <location>
        <begin position="564"/>
        <end position="590"/>
    </location>
</feature>
<feature type="compositionally biased region" description="Low complexity" evidence="1">
    <location>
        <begin position="722"/>
        <end position="737"/>
    </location>
</feature>
<gene>
    <name evidence="2" type="ORF">B9Z65_2893</name>
</gene>
<dbReference type="GO" id="GO:1990334">
    <property type="term" value="C:Bfa1-Bub2 complex"/>
    <property type="evidence" value="ECO:0007669"/>
    <property type="project" value="InterPro"/>
</dbReference>
<dbReference type="InterPro" id="IPR034586">
    <property type="entry name" value="Bfa1/Byr4"/>
</dbReference>
<keyword evidence="3" id="KW-1185">Reference proteome</keyword>
<reference evidence="2 3" key="1">
    <citation type="submission" date="2017-05" db="EMBL/GenBank/DDBJ databases">
        <title>Draft genome sequence of Elsinoe australis.</title>
        <authorList>
            <person name="Cheng Q."/>
        </authorList>
    </citation>
    <scope>NUCLEOTIDE SEQUENCE [LARGE SCALE GENOMIC DNA]</scope>
    <source>
        <strain evidence="2 3">NL1</strain>
    </source>
</reference>
<evidence type="ECO:0000313" key="2">
    <source>
        <dbReference type="EMBL" id="PSK51626.1"/>
    </source>
</evidence>
<name>A0A2P7ZTW3_9PEZI</name>
<feature type="compositionally biased region" description="Low complexity" evidence="1">
    <location>
        <begin position="361"/>
        <end position="372"/>
    </location>
</feature>
<feature type="compositionally biased region" description="Polar residues" evidence="1">
    <location>
        <begin position="49"/>
        <end position="63"/>
    </location>
</feature>
<feature type="compositionally biased region" description="Low complexity" evidence="1">
    <location>
        <begin position="32"/>
        <end position="41"/>
    </location>
</feature>
<evidence type="ECO:0000256" key="1">
    <source>
        <dbReference type="SAM" id="MobiDB-lite"/>
    </source>
</evidence>
<dbReference type="PANTHER" id="PTHR35140:SF1">
    <property type="entry name" value="MITOTIC CHECK POINT PROTEIN BFA1"/>
    <property type="match status" value="1"/>
</dbReference>
<dbReference type="STRING" id="40998.A0A2P7ZTW3"/>
<protein>
    <submittedName>
        <fullName evidence="2">Protein byr4</fullName>
    </submittedName>
</protein>
<feature type="region of interest" description="Disordered" evidence="1">
    <location>
        <begin position="321"/>
        <end position="416"/>
    </location>
</feature>
<feature type="compositionally biased region" description="Polar residues" evidence="1">
    <location>
        <begin position="154"/>
        <end position="175"/>
    </location>
</feature>
<feature type="region of interest" description="Disordered" evidence="1">
    <location>
        <begin position="626"/>
        <end position="648"/>
    </location>
</feature>
<dbReference type="AlphaFoldDB" id="A0A2P7ZTW3"/>
<comment type="caution">
    <text evidence="2">The sequence shown here is derived from an EMBL/GenBank/DDBJ whole genome shotgun (WGS) entry which is preliminary data.</text>
</comment>
<feature type="region of interest" description="Disordered" evidence="1">
    <location>
        <begin position="688"/>
        <end position="745"/>
    </location>
</feature>
<organism evidence="2 3">
    <name type="scientific">Elsinoe australis</name>
    <dbReference type="NCBI Taxonomy" id="40998"/>
    <lineage>
        <taxon>Eukaryota</taxon>
        <taxon>Fungi</taxon>
        <taxon>Dikarya</taxon>
        <taxon>Ascomycota</taxon>
        <taxon>Pezizomycotina</taxon>
        <taxon>Dothideomycetes</taxon>
        <taxon>Dothideomycetidae</taxon>
        <taxon>Myriangiales</taxon>
        <taxon>Elsinoaceae</taxon>
        <taxon>Elsinoe</taxon>
    </lineage>
</organism>
<accession>A0A2P7ZTW3</accession>
<dbReference type="OrthoDB" id="19159at2759"/>
<feature type="region of interest" description="Disordered" evidence="1">
    <location>
        <begin position="484"/>
        <end position="513"/>
    </location>
</feature>
<dbReference type="PANTHER" id="PTHR35140">
    <property type="entry name" value="MITOTIC CHECK POINT PROTEIN BFA1"/>
    <property type="match status" value="1"/>
</dbReference>
<feature type="region of interest" description="Disordered" evidence="1">
    <location>
        <begin position="32"/>
        <end position="71"/>
    </location>
</feature>
<dbReference type="GO" id="GO:0031578">
    <property type="term" value="P:mitotic spindle orientation checkpoint signaling"/>
    <property type="evidence" value="ECO:0007669"/>
    <property type="project" value="TreeGrafter"/>
</dbReference>
<feature type="compositionally biased region" description="Acidic residues" evidence="1">
    <location>
        <begin position="132"/>
        <end position="143"/>
    </location>
</feature>
<proteinExistence type="predicted"/>
<dbReference type="GO" id="GO:0044732">
    <property type="term" value="C:mitotic spindle pole body"/>
    <property type="evidence" value="ECO:0007669"/>
    <property type="project" value="TreeGrafter"/>
</dbReference>
<dbReference type="Proteomes" id="UP000243723">
    <property type="component" value="Unassembled WGS sequence"/>
</dbReference>